<dbReference type="InterPro" id="IPR051012">
    <property type="entry name" value="CellSynth/LPSAsmb/PSIAsmb"/>
</dbReference>
<keyword evidence="2 3" id="KW-0802">TPR repeat</keyword>
<sequence length="461" mass="52637">MTDNPKSKTRLHPVLVNLGCSFAIGAAAVLAVPVASSLLSPVLQMSGPGQAFAQDSENKERRETRRTPAIRAKVFEVLNEAQVAADEKRYNEAIKILNGLRDKTGRGELNSYELANLYNLYAFVYFTQENYPKALESYENVIKQPDIPIAMELNTKYTIAQLYFVAENYRAGVKTLLEWFKFKEDLQEDPGAGAYALLAQGYYQLNDQDKALRYIEVAINDYEKRGKVPKEQWWGLQRYLYYEKGNTKKVVELLEETLKHYQKKNYWLQLSSLYNELKRENEATAAMEAAYEQGLLEKDKELVNMAYLFLQSEVPYKAAKVLDEGIKKGAIPATSKNLELLGNSWRQAQEVKKAIPEMEKAAAKSDKGELWSRLGSVYLDNDEFAKAADAIESAFKKGGLKRPDSAYLVLGMARFNLEQYDSARRAFKQALKDDRSADYARQWMKFMENELARQEALKDEI</sequence>
<dbReference type="InterPro" id="IPR019734">
    <property type="entry name" value="TPR_rpt"/>
</dbReference>
<evidence type="ECO:0000313" key="5">
    <source>
        <dbReference type="Proteomes" id="UP000596063"/>
    </source>
</evidence>
<dbReference type="PANTHER" id="PTHR45586">
    <property type="entry name" value="TPR REPEAT-CONTAINING PROTEIN PA4667"/>
    <property type="match status" value="1"/>
</dbReference>
<dbReference type="AlphaFoldDB" id="A0A7T4R4J9"/>
<keyword evidence="1" id="KW-0677">Repeat</keyword>
<dbReference type="SUPFAM" id="SSF48452">
    <property type="entry name" value="TPR-like"/>
    <property type="match status" value="2"/>
</dbReference>
<organism evidence="4 5">
    <name type="scientific">Spongiibacter nanhainus</name>
    <dbReference type="NCBI Taxonomy" id="2794344"/>
    <lineage>
        <taxon>Bacteria</taxon>
        <taxon>Pseudomonadati</taxon>
        <taxon>Pseudomonadota</taxon>
        <taxon>Gammaproteobacteria</taxon>
        <taxon>Cellvibrionales</taxon>
        <taxon>Spongiibacteraceae</taxon>
        <taxon>Spongiibacter</taxon>
    </lineage>
</organism>
<gene>
    <name evidence="4" type="ORF">I6N98_17100</name>
</gene>
<evidence type="ECO:0000256" key="1">
    <source>
        <dbReference type="ARBA" id="ARBA00022737"/>
    </source>
</evidence>
<dbReference type="InterPro" id="IPR011990">
    <property type="entry name" value="TPR-like_helical_dom_sf"/>
</dbReference>
<dbReference type="SMART" id="SM00028">
    <property type="entry name" value="TPR"/>
    <property type="match status" value="4"/>
</dbReference>
<dbReference type="PANTHER" id="PTHR45586:SF15">
    <property type="entry name" value="TPR REPEAT-CONTAINING PROTEIN YPIA"/>
    <property type="match status" value="1"/>
</dbReference>
<evidence type="ECO:0008006" key="6">
    <source>
        <dbReference type="Google" id="ProtNLM"/>
    </source>
</evidence>
<dbReference type="EMBL" id="CP066167">
    <property type="protein sequence ID" value="QQD20222.1"/>
    <property type="molecule type" value="Genomic_DNA"/>
</dbReference>
<evidence type="ECO:0000256" key="3">
    <source>
        <dbReference type="PROSITE-ProRule" id="PRU00339"/>
    </source>
</evidence>
<dbReference type="Pfam" id="PF13432">
    <property type="entry name" value="TPR_16"/>
    <property type="match status" value="1"/>
</dbReference>
<dbReference type="Gene3D" id="1.25.40.10">
    <property type="entry name" value="Tetratricopeptide repeat domain"/>
    <property type="match status" value="3"/>
</dbReference>
<proteinExistence type="predicted"/>
<evidence type="ECO:0000313" key="4">
    <source>
        <dbReference type="EMBL" id="QQD20222.1"/>
    </source>
</evidence>
<dbReference type="PROSITE" id="PS50005">
    <property type="entry name" value="TPR"/>
    <property type="match status" value="1"/>
</dbReference>
<dbReference type="KEGG" id="snan:I6N98_17100"/>
<protein>
    <recommendedName>
        <fullName evidence="6">Tetratricopeptide repeat protein</fullName>
    </recommendedName>
</protein>
<evidence type="ECO:0000256" key="2">
    <source>
        <dbReference type="ARBA" id="ARBA00022803"/>
    </source>
</evidence>
<dbReference type="Proteomes" id="UP000596063">
    <property type="component" value="Chromosome"/>
</dbReference>
<name>A0A7T4R4J9_9GAMM</name>
<reference evidence="4 5" key="1">
    <citation type="submission" date="2020-12" db="EMBL/GenBank/DDBJ databases">
        <authorList>
            <person name="Shan Y."/>
        </authorList>
    </citation>
    <scope>NUCLEOTIDE SEQUENCE [LARGE SCALE GENOMIC DNA]</scope>
    <source>
        <strain evidence="5">csc3.9</strain>
    </source>
</reference>
<keyword evidence="5" id="KW-1185">Reference proteome</keyword>
<accession>A0A7T4R4J9</accession>
<feature type="repeat" description="TPR" evidence="3">
    <location>
        <begin position="404"/>
        <end position="437"/>
    </location>
</feature>